<gene>
    <name evidence="1" type="ORF">FOM92_09835</name>
</gene>
<sequence length="296" mass="32649">MQLLRKPYRKWLILLLLLLGGWYAWTKITAPQGSQKVAYIPAKKSCHVAGSMTYCIYRAKGGTSADVVYHLHGRKLEAHIWNDDTYWTAMVQAYWQQSGMVPPVVVVVSYGPTWLLVPKGRKEESGLLADFMARLPEMDAHTGVPRRRMLLGESMGGLNVLIAGLSHPQRFAKVAALCPGVYTISPFASLSAMRAALVRTGADPKIGFGVWLLSKSYVADEAEWKRISPLELVKRADATYPALYLANGLYDAYGNFEGSQKLATQAAERGVSVEWHPLYGGHCAIDTSSLARFLAS</sequence>
<evidence type="ECO:0000313" key="1">
    <source>
        <dbReference type="EMBL" id="TSB01483.1"/>
    </source>
</evidence>
<reference evidence="1 2" key="1">
    <citation type="submission" date="2019-07" db="EMBL/GenBank/DDBJ databases">
        <authorList>
            <person name="Park M."/>
        </authorList>
    </citation>
    <scope>NUCLEOTIDE SEQUENCE [LARGE SCALE GENOMIC DNA]</scope>
    <source>
        <strain evidence="1 2">KCTC32445</strain>
    </source>
</reference>
<dbReference type="Gene3D" id="3.40.50.1820">
    <property type="entry name" value="alpha/beta hydrolase"/>
    <property type="match status" value="1"/>
</dbReference>
<name>A0A553W9X5_9SPHN</name>
<organism evidence="1 2">
    <name type="scientific">Sphingorhabdus contaminans</name>
    <dbReference type="NCBI Taxonomy" id="1343899"/>
    <lineage>
        <taxon>Bacteria</taxon>
        <taxon>Pseudomonadati</taxon>
        <taxon>Pseudomonadota</taxon>
        <taxon>Alphaproteobacteria</taxon>
        <taxon>Sphingomonadales</taxon>
        <taxon>Sphingomonadaceae</taxon>
        <taxon>Sphingorhabdus</taxon>
    </lineage>
</organism>
<comment type="caution">
    <text evidence="1">The sequence shown here is derived from an EMBL/GenBank/DDBJ whole genome shotgun (WGS) entry which is preliminary data.</text>
</comment>
<dbReference type="InterPro" id="IPR029058">
    <property type="entry name" value="AB_hydrolase_fold"/>
</dbReference>
<dbReference type="RefSeq" id="WP_143776703.1">
    <property type="nucleotide sequence ID" value="NZ_VKKU01000002.1"/>
</dbReference>
<dbReference type="AlphaFoldDB" id="A0A553W9X5"/>
<proteinExistence type="predicted"/>
<dbReference type="EMBL" id="VKKU01000002">
    <property type="protein sequence ID" value="TSB01483.1"/>
    <property type="molecule type" value="Genomic_DNA"/>
</dbReference>
<dbReference type="Pfam" id="PF00756">
    <property type="entry name" value="Esterase"/>
    <property type="match status" value="1"/>
</dbReference>
<dbReference type="InterPro" id="IPR000801">
    <property type="entry name" value="Esterase-like"/>
</dbReference>
<keyword evidence="2" id="KW-1185">Reference proteome</keyword>
<dbReference type="OrthoDB" id="9150935at2"/>
<dbReference type="SUPFAM" id="SSF53474">
    <property type="entry name" value="alpha/beta-Hydrolases"/>
    <property type="match status" value="1"/>
</dbReference>
<protein>
    <submittedName>
        <fullName evidence="1">Esterase</fullName>
    </submittedName>
</protein>
<accession>A0A553W9X5</accession>
<dbReference type="Proteomes" id="UP000320160">
    <property type="component" value="Unassembled WGS sequence"/>
</dbReference>
<evidence type="ECO:0000313" key="2">
    <source>
        <dbReference type="Proteomes" id="UP000320160"/>
    </source>
</evidence>